<dbReference type="GO" id="GO:0004222">
    <property type="term" value="F:metalloendopeptidase activity"/>
    <property type="evidence" value="ECO:0007669"/>
    <property type="project" value="UniProtKB-UniRule"/>
</dbReference>
<evidence type="ECO:0000256" key="14">
    <source>
        <dbReference type="ARBA" id="ARBA00023180"/>
    </source>
</evidence>
<feature type="binding site" evidence="16">
    <location>
        <position position="147"/>
    </location>
    <ligand>
        <name>Zn(2+)</name>
        <dbReference type="ChEBI" id="CHEBI:29105"/>
        <note>catalytic</note>
    </ligand>
</feature>
<evidence type="ECO:0000256" key="13">
    <source>
        <dbReference type="ARBA" id="ARBA00023157"/>
    </source>
</evidence>
<evidence type="ECO:0000256" key="4">
    <source>
        <dbReference type="ARBA" id="ARBA00022670"/>
    </source>
</evidence>
<comment type="caution">
    <text evidence="18">The sequence shown here is derived from an EMBL/GenBank/DDBJ whole genome shotgun (WGS) entry which is preliminary data.</text>
</comment>
<evidence type="ECO:0000256" key="5">
    <source>
        <dbReference type="ARBA" id="ARBA00022723"/>
    </source>
</evidence>
<reference evidence="18 19" key="1">
    <citation type="journal article" date="2019" name="Genome Biol. Evol.">
        <title>Nanopore Sequencing Significantly Improves Genome Assembly of the Protozoan Parasite Trypanosoma cruzi.</title>
        <authorList>
            <person name="Diaz-Viraque F."/>
            <person name="Pita S."/>
            <person name="Greif G."/>
            <person name="de Souza R.C.M."/>
            <person name="Iraola G."/>
            <person name="Robello C."/>
        </authorList>
    </citation>
    <scope>NUCLEOTIDE SEQUENCE [LARGE SCALE GENOMIC DNA]</scope>
    <source>
        <strain evidence="18 19">Berenice</strain>
    </source>
</reference>
<evidence type="ECO:0000256" key="9">
    <source>
        <dbReference type="ARBA" id="ARBA00022889"/>
    </source>
</evidence>
<accession>A0A7J6Y1K8</accession>
<keyword evidence="12" id="KW-0865">Zymogen</keyword>
<keyword evidence="14" id="KW-0325">Glycoprotein</keyword>
<keyword evidence="13" id="KW-1015">Disulfide bond</keyword>
<dbReference type="EMBL" id="JABDHM010000056">
    <property type="protein sequence ID" value="KAF5220140.1"/>
    <property type="molecule type" value="Genomic_DNA"/>
</dbReference>
<feature type="binding site" evidence="16">
    <location>
        <position position="77"/>
    </location>
    <ligand>
        <name>Zn(2+)</name>
        <dbReference type="ChEBI" id="CHEBI:29105"/>
        <note>catalytic</note>
    </ligand>
</feature>
<dbReference type="GO" id="GO:0016020">
    <property type="term" value="C:membrane"/>
    <property type="evidence" value="ECO:0007669"/>
    <property type="project" value="UniProtKB-SubCell"/>
</dbReference>
<evidence type="ECO:0000256" key="3">
    <source>
        <dbReference type="ARBA" id="ARBA00005860"/>
    </source>
</evidence>
<dbReference type="InterPro" id="IPR001577">
    <property type="entry name" value="Peptidase_M8"/>
</dbReference>
<evidence type="ECO:0000313" key="18">
    <source>
        <dbReference type="EMBL" id="KAF5220140.1"/>
    </source>
</evidence>
<evidence type="ECO:0000256" key="7">
    <source>
        <dbReference type="ARBA" id="ARBA00022801"/>
    </source>
</evidence>
<feature type="binding site" evidence="16">
    <location>
        <position position="81"/>
    </location>
    <ligand>
        <name>Zn(2+)</name>
        <dbReference type="ChEBI" id="CHEBI:29105"/>
        <note>catalytic</note>
    </ligand>
</feature>
<dbReference type="PRINTS" id="PR00782">
    <property type="entry name" value="LSHMANOLYSIN"/>
</dbReference>
<keyword evidence="4 17" id="KW-0645">Protease</keyword>
<evidence type="ECO:0000256" key="17">
    <source>
        <dbReference type="RuleBase" id="RU366077"/>
    </source>
</evidence>
<gene>
    <name evidence="18" type="ORF">ECC02_006814</name>
</gene>
<dbReference type="Gene3D" id="2.30.34.10">
    <property type="entry name" value="Leishmanolysin domain 4"/>
    <property type="match status" value="1"/>
</dbReference>
<keyword evidence="9" id="KW-0130">Cell adhesion</keyword>
<dbReference type="VEuPathDB" id="TriTrypDB:ECC02_006814"/>
<dbReference type="SUPFAM" id="SSF55486">
    <property type="entry name" value="Metalloproteases ('zincins'), catalytic domain"/>
    <property type="match status" value="1"/>
</dbReference>
<evidence type="ECO:0000256" key="10">
    <source>
        <dbReference type="ARBA" id="ARBA00023049"/>
    </source>
</evidence>
<comment type="catalytic activity">
    <reaction evidence="1">
        <text>Preference for hydrophobic residues at P1 and P1' and basic residues at P2' and P3'. A model nonapeptide is cleaved at -Ala-Tyr-|-Leu-Lys-Lys-.</text>
        <dbReference type="EC" id="3.4.24.36"/>
    </reaction>
</comment>
<organism evidence="18 19">
    <name type="scientific">Trypanosoma cruzi</name>
    <dbReference type="NCBI Taxonomy" id="5693"/>
    <lineage>
        <taxon>Eukaryota</taxon>
        <taxon>Discoba</taxon>
        <taxon>Euglenozoa</taxon>
        <taxon>Kinetoplastea</taxon>
        <taxon>Metakinetoplastina</taxon>
        <taxon>Trypanosomatida</taxon>
        <taxon>Trypanosomatidae</taxon>
        <taxon>Trypanosoma</taxon>
        <taxon>Schizotrypanum</taxon>
    </lineage>
</organism>
<feature type="active site" evidence="15">
    <location>
        <position position="78"/>
    </location>
</feature>
<keyword evidence="8 16" id="KW-0862">Zinc</keyword>
<dbReference type="Gene3D" id="3.90.132.10">
    <property type="entry name" value="Leishmanolysin , domain 2"/>
    <property type="match status" value="1"/>
</dbReference>
<dbReference type="PANTHER" id="PTHR10942:SF0">
    <property type="entry name" value="LEISHMANOLYSIN-LIKE PEPTIDASE"/>
    <property type="match status" value="1"/>
</dbReference>
<dbReference type="FunFam" id="3.90.132.10:FF:000001">
    <property type="entry name" value="leishmanolysin-like peptidase isoform X2"/>
    <property type="match status" value="1"/>
</dbReference>
<proteinExistence type="inferred from homology"/>
<dbReference type="GO" id="GO:0046872">
    <property type="term" value="F:metal ion binding"/>
    <property type="evidence" value="ECO:0007669"/>
    <property type="project" value="UniProtKB-KW"/>
</dbReference>
<dbReference type="EC" id="3.4.24.-" evidence="17"/>
<evidence type="ECO:0000256" key="12">
    <source>
        <dbReference type="ARBA" id="ARBA00023145"/>
    </source>
</evidence>
<dbReference type="Pfam" id="PF01457">
    <property type="entry name" value="Peptidase_M8"/>
    <property type="match status" value="1"/>
</dbReference>
<evidence type="ECO:0000256" key="6">
    <source>
        <dbReference type="ARBA" id="ARBA00022729"/>
    </source>
</evidence>
<keyword evidence="7 17" id="KW-0378">Hydrolase</keyword>
<comment type="subcellular location">
    <subcellularLocation>
        <location evidence="2">Membrane</location>
    </subcellularLocation>
</comment>
<evidence type="ECO:0000256" key="16">
    <source>
        <dbReference type="PIRSR" id="PIRSR601577-2"/>
    </source>
</evidence>
<dbReference type="GO" id="GO:0007155">
    <property type="term" value="P:cell adhesion"/>
    <property type="evidence" value="ECO:0007669"/>
    <property type="project" value="UniProtKB-KW"/>
</dbReference>
<evidence type="ECO:0000256" key="15">
    <source>
        <dbReference type="PIRSR" id="PIRSR601577-1"/>
    </source>
</evidence>
<dbReference type="GO" id="GO:0006508">
    <property type="term" value="P:proteolysis"/>
    <property type="evidence" value="ECO:0007669"/>
    <property type="project" value="UniProtKB-KW"/>
</dbReference>
<keyword evidence="10 16" id="KW-0482">Metalloprotease</keyword>
<comment type="similarity">
    <text evidence="3 17">Belongs to the peptidase M8 family.</text>
</comment>
<dbReference type="Gene3D" id="3.10.170.20">
    <property type="match status" value="1"/>
</dbReference>
<dbReference type="Proteomes" id="UP000583944">
    <property type="component" value="Unassembled WGS sequence"/>
</dbReference>
<sequence>MNGPCSHFTVPTRHKSDGAPNADFIIYAAARPSGTDSRAVWAATCNTLTDFRPYIGAMNFDPKYMTDTAWRVRVAAHEIAHALWFSQESMREKSLVKKPERSVRGTHRRMVAGKHVQEKTKAHFGCETLEGMELEDEDGPREKEIPHWKGRHARDELMAPTVGAGYYTALTMAVFADMGYYRVNWRMAEPLSWGSRSGCDFLEKKCNTTDNIAANYPHMFCDAKDTETLRCTSDRRHVGTCTASIVEDKESLVDKDVYPVVSLEFHEISSGTTYRTCSDENVDYLPWSLTGGSSWCLDAELLETKDGNGHKSVKGVCAQVSCEEGTVKERHLGSSVFQPCPEDTDIPVTLKYFRMGRSSAPRTARCAPLPRTAAVLSFRVRWWVDRVTSKRRKQKSLRLLQGRLLRRILVHSCLLWRLVPPLKRSLPVLRLRVSLVVAFMPVRGVIRGCGPKVRTTLSGEGGHLAVEAREPTEPPAPKLFFAPSPGEDVARAEYDPRADCPAVIPSASAPATPIPSVNSDDFQAIPDALVQ</sequence>
<dbReference type="GO" id="GO:0005737">
    <property type="term" value="C:cytoplasm"/>
    <property type="evidence" value="ECO:0007669"/>
    <property type="project" value="TreeGrafter"/>
</dbReference>
<evidence type="ECO:0000256" key="2">
    <source>
        <dbReference type="ARBA" id="ARBA00004370"/>
    </source>
</evidence>
<keyword evidence="11" id="KW-0472">Membrane</keyword>
<dbReference type="PANTHER" id="PTHR10942">
    <property type="entry name" value="LEISHMANOLYSIN-LIKE PEPTIDASE"/>
    <property type="match status" value="1"/>
</dbReference>
<keyword evidence="6" id="KW-0732">Signal</keyword>
<keyword evidence="5 16" id="KW-0479">Metal-binding</keyword>
<dbReference type="VEuPathDB" id="TriTrypDB:BCY84_04330"/>
<name>A0A7J6Y1K8_TRYCR</name>
<protein>
    <recommendedName>
        <fullName evidence="17">Leishmanolysin-like peptidase</fullName>
        <ecNumber evidence="17">3.4.24.-</ecNumber>
    </recommendedName>
</protein>
<evidence type="ECO:0000256" key="8">
    <source>
        <dbReference type="ARBA" id="ARBA00022833"/>
    </source>
</evidence>
<comment type="cofactor">
    <cofactor evidence="16 17">
        <name>Zn(2+)</name>
        <dbReference type="ChEBI" id="CHEBI:29105"/>
    </cofactor>
    <text evidence="16 17">Binds 1 zinc ion per subunit.</text>
</comment>
<evidence type="ECO:0000256" key="11">
    <source>
        <dbReference type="ARBA" id="ARBA00023136"/>
    </source>
</evidence>
<evidence type="ECO:0000313" key="19">
    <source>
        <dbReference type="Proteomes" id="UP000583944"/>
    </source>
</evidence>
<evidence type="ECO:0000256" key="1">
    <source>
        <dbReference type="ARBA" id="ARBA00001249"/>
    </source>
</evidence>
<dbReference type="AlphaFoldDB" id="A0A7J6Y1K8"/>